<sequence>MAILEQVEELLAKSGKEFFSSTEIKNLMAEAYGTNPNSVLPPDYCYNRTNNGIDKSGMLKRKFLIRIESGQYRYVGFDYKFNGYVYQKPHGSKVETIVGFWKDGIYSEVRQPENDLEDLNGQTFIEGSTKQVTVNTYERNSAARQKCLDFHGYNCKVCDFDFAEVYGEIGKGFIHVHHIVQIANIKREYELDPVKDLVPLCPNCHAMVHRHNPAMHPDELRERLCQKNV</sequence>
<organism evidence="3 4">
    <name type="scientific">Photobacterium sanctipauli</name>
    <dbReference type="NCBI Taxonomy" id="1342794"/>
    <lineage>
        <taxon>Bacteria</taxon>
        <taxon>Pseudomonadati</taxon>
        <taxon>Pseudomonadota</taxon>
        <taxon>Gammaproteobacteria</taxon>
        <taxon>Vibrionales</taxon>
        <taxon>Vibrionaceae</taxon>
        <taxon>Photobacterium</taxon>
    </lineage>
</organism>
<evidence type="ECO:0000259" key="1">
    <source>
        <dbReference type="Pfam" id="PF01844"/>
    </source>
</evidence>
<keyword evidence="4" id="KW-1185">Reference proteome</keyword>
<evidence type="ECO:0000259" key="2">
    <source>
        <dbReference type="Pfam" id="PF23870"/>
    </source>
</evidence>
<dbReference type="GO" id="GO:0008270">
    <property type="term" value="F:zinc ion binding"/>
    <property type="evidence" value="ECO:0007669"/>
    <property type="project" value="InterPro"/>
</dbReference>
<accession>A0A2T3NPR4</accession>
<dbReference type="Gene3D" id="1.10.30.50">
    <property type="match status" value="1"/>
</dbReference>
<name>A0A2T3NPR4_9GAMM</name>
<dbReference type="GO" id="GO:0004519">
    <property type="term" value="F:endonuclease activity"/>
    <property type="evidence" value="ECO:0007669"/>
    <property type="project" value="InterPro"/>
</dbReference>
<dbReference type="AlphaFoldDB" id="A0A2T3NPR4"/>
<dbReference type="GO" id="GO:0003676">
    <property type="term" value="F:nucleic acid binding"/>
    <property type="evidence" value="ECO:0007669"/>
    <property type="project" value="InterPro"/>
</dbReference>
<dbReference type="InterPro" id="IPR002711">
    <property type="entry name" value="HNH"/>
</dbReference>
<dbReference type="Pfam" id="PF01844">
    <property type="entry name" value="HNH"/>
    <property type="match status" value="1"/>
</dbReference>
<evidence type="ECO:0000313" key="4">
    <source>
        <dbReference type="Proteomes" id="UP000241771"/>
    </source>
</evidence>
<dbReference type="OrthoDB" id="5830103at2"/>
<dbReference type="Pfam" id="PF23870">
    <property type="entry name" value="DUF7225"/>
    <property type="match status" value="1"/>
</dbReference>
<dbReference type="InterPro" id="IPR055649">
    <property type="entry name" value="DUF7225"/>
</dbReference>
<comment type="caution">
    <text evidence="3">The sequence shown here is derived from an EMBL/GenBank/DDBJ whole genome shotgun (WGS) entry which is preliminary data.</text>
</comment>
<gene>
    <name evidence="3" type="ORF">C9I98_17965</name>
</gene>
<dbReference type="Proteomes" id="UP000241771">
    <property type="component" value="Unassembled WGS sequence"/>
</dbReference>
<dbReference type="CDD" id="cd00085">
    <property type="entry name" value="HNHc"/>
    <property type="match status" value="1"/>
</dbReference>
<reference evidence="3 4" key="1">
    <citation type="submission" date="2018-01" db="EMBL/GenBank/DDBJ databases">
        <title>Whole genome sequencing of Histamine producing bacteria.</title>
        <authorList>
            <person name="Butler K."/>
        </authorList>
    </citation>
    <scope>NUCLEOTIDE SEQUENCE [LARGE SCALE GENOMIC DNA]</scope>
    <source>
        <strain evidence="3 4">DSM 100436</strain>
    </source>
</reference>
<dbReference type="InterPro" id="IPR003615">
    <property type="entry name" value="HNH_nuc"/>
</dbReference>
<proteinExistence type="predicted"/>
<feature type="domain" description="DUF7225" evidence="2">
    <location>
        <begin position="3"/>
        <end position="106"/>
    </location>
</feature>
<protein>
    <submittedName>
        <fullName evidence="3">Uncharacterized protein</fullName>
    </submittedName>
</protein>
<dbReference type="EMBL" id="PYMA01000012">
    <property type="protein sequence ID" value="PSW18259.1"/>
    <property type="molecule type" value="Genomic_DNA"/>
</dbReference>
<feature type="domain" description="HNH" evidence="1">
    <location>
        <begin position="155"/>
        <end position="210"/>
    </location>
</feature>
<evidence type="ECO:0000313" key="3">
    <source>
        <dbReference type="EMBL" id="PSW18259.1"/>
    </source>
</evidence>
<dbReference type="RefSeq" id="WP_107272294.1">
    <property type="nucleotide sequence ID" value="NZ_JGVO01001113.1"/>
</dbReference>